<evidence type="ECO:0000256" key="1">
    <source>
        <dbReference type="ARBA" id="ARBA00022729"/>
    </source>
</evidence>
<feature type="domain" description="Pyrrolo-quinoline quinone repeat" evidence="5">
    <location>
        <begin position="77"/>
        <end position="307"/>
    </location>
</feature>
<dbReference type="RefSeq" id="WP_130503166.1">
    <property type="nucleotide sequence ID" value="NZ_SHLI01000001.1"/>
</dbReference>
<keyword evidence="2 4" id="KW-0472">Membrane</keyword>
<gene>
    <name evidence="4" type="primary">bamB</name>
    <name evidence="6" type="ORF">EV698_1154</name>
</gene>
<proteinExistence type="inferred from homology"/>
<dbReference type="SUPFAM" id="SSF50998">
    <property type="entry name" value="Quinoprotein alcohol dehydrogenase-like"/>
    <property type="match status" value="1"/>
</dbReference>
<keyword evidence="4" id="KW-0564">Palmitate</keyword>
<dbReference type="GO" id="GO:0043165">
    <property type="term" value="P:Gram-negative-bacterium-type cell outer membrane assembly"/>
    <property type="evidence" value="ECO:0007669"/>
    <property type="project" value="UniProtKB-UniRule"/>
</dbReference>
<dbReference type="OrthoDB" id="5173551at2"/>
<reference evidence="6 7" key="1">
    <citation type="submission" date="2019-02" db="EMBL/GenBank/DDBJ databases">
        <title>Genomic Encyclopedia of Type Strains, Phase IV (KMG-IV): sequencing the most valuable type-strain genomes for metagenomic binning, comparative biology and taxonomic classification.</title>
        <authorList>
            <person name="Goeker M."/>
        </authorList>
    </citation>
    <scope>NUCLEOTIDE SEQUENCE [LARGE SCALE GENOMIC DNA]</scope>
    <source>
        <strain evidence="6 7">DSM 21056</strain>
    </source>
</reference>
<evidence type="ECO:0000259" key="5">
    <source>
        <dbReference type="Pfam" id="PF13360"/>
    </source>
</evidence>
<dbReference type="Pfam" id="PF13360">
    <property type="entry name" value="PQQ_2"/>
    <property type="match status" value="1"/>
</dbReference>
<dbReference type="InterPro" id="IPR018391">
    <property type="entry name" value="PQQ_b-propeller_rpt"/>
</dbReference>
<dbReference type="GO" id="GO:0051205">
    <property type="term" value="P:protein insertion into membrane"/>
    <property type="evidence" value="ECO:0007669"/>
    <property type="project" value="UniProtKB-UniRule"/>
</dbReference>
<dbReference type="AlphaFoldDB" id="A0A4Q8D0Z1"/>
<dbReference type="InterPro" id="IPR011047">
    <property type="entry name" value="Quinoprotein_ADH-like_sf"/>
</dbReference>
<evidence type="ECO:0000256" key="2">
    <source>
        <dbReference type="ARBA" id="ARBA00023136"/>
    </source>
</evidence>
<accession>A0A4Q8D0Z1</accession>
<dbReference type="SMART" id="SM00564">
    <property type="entry name" value="PQQ"/>
    <property type="match status" value="6"/>
</dbReference>
<dbReference type="InterPro" id="IPR015943">
    <property type="entry name" value="WD40/YVTN_repeat-like_dom_sf"/>
</dbReference>
<comment type="subcellular location">
    <subcellularLocation>
        <location evidence="4">Cell outer membrane</location>
        <topology evidence="4">Lipid-anchor</topology>
    </subcellularLocation>
</comment>
<keyword evidence="1 4" id="KW-0732">Signal</keyword>
<dbReference type="GO" id="GO:0009279">
    <property type="term" value="C:cell outer membrane"/>
    <property type="evidence" value="ECO:0007669"/>
    <property type="project" value="UniProtKB-SubCell"/>
</dbReference>
<dbReference type="PANTHER" id="PTHR34512">
    <property type="entry name" value="CELL SURFACE PROTEIN"/>
    <property type="match status" value="1"/>
</dbReference>
<comment type="caution">
    <text evidence="6">The sequence shown here is derived from an EMBL/GenBank/DDBJ whole genome shotgun (WGS) entry which is preliminary data.</text>
</comment>
<dbReference type="InterPro" id="IPR017687">
    <property type="entry name" value="BamB"/>
</dbReference>
<evidence type="ECO:0000256" key="3">
    <source>
        <dbReference type="ARBA" id="ARBA00023237"/>
    </source>
</evidence>
<dbReference type="Gene3D" id="2.130.10.10">
    <property type="entry name" value="YVTN repeat-like/Quinoprotein amine dehydrogenase"/>
    <property type="match status" value="1"/>
</dbReference>
<dbReference type="EMBL" id="SHLI01000001">
    <property type="protein sequence ID" value="RZU98890.1"/>
    <property type="molecule type" value="Genomic_DNA"/>
</dbReference>
<dbReference type="PANTHER" id="PTHR34512:SF30">
    <property type="entry name" value="OUTER MEMBRANE PROTEIN ASSEMBLY FACTOR BAMB"/>
    <property type="match status" value="1"/>
</dbReference>
<comment type="function">
    <text evidence="4">Part of the outer membrane protein assembly complex, which is involved in assembly and insertion of beta-barrel proteins into the outer membrane.</text>
</comment>
<comment type="similarity">
    <text evidence="4">Belongs to the BamB family.</text>
</comment>
<comment type="subunit">
    <text evidence="4">Part of the Bam complex.</text>
</comment>
<dbReference type="InterPro" id="IPR002372">
    <property type="entry name" value="PQQ_rpt_dom"/>
</dbReference>
<evidence type="ECO:0000313" key="6">
    <source>
        <dbReference type="EMBL" id="RZU98890.1"/>
    </source>
</evidence>
<keyword evidence="3 4" id="KW-0998">Cell outer membrane</keyword>
<dbReference type="PROSITE" id="PS51257">
    <property type="entry name" value="PROKAR_LIPOPROTEIN"/>
    <property type="match status" value="1"/>
</dbReference>
<sequence length="385" mass="40293">MRAATLRMAALIGLTVGLAGCGGSSLIKAEDPPAIDDAVPAAEATQHWEARLGADTPPGYRLEPALFDRRIFAAAADGAVMAFDAETGEQLWRQSLDASISGAVGVGESGVAVGTAAAEVILLDTNNGEVKWRHGVSSEVLAPPAVGQGSVVARTGDGGVFALDAESGQQRWLYRRNVPALSLRGHAAPVLVNGGVVAGFDNGRLSALDLETGDPAWEATVAVPEGRSDLERMVDLDADPAVAGGDLFAGTYQGRLAGIALADGQIAWTRDVSVLGGVAVDDSNVYVTDDEGRVSAYDRRNGASVWRLDALEGVELTSPRRYRDGLIVAGSDGYLNRIGRRDGKLQSRHLVGNARLSAPPLVDGDRIITLDRRGRLRAISIETNN</sequence>
<name>A0A4Q8D0Z1_9GAMM</name>
<protein>
    <recommendedName>
        <fullName evidence="4">Outer membrane protein assembly factor BamB</fullName>
    </recommendedName>
</protein>
<keyword evidence="4" id="KW-0449">Lipoprotein</keyword>
<dbReference type="NCBIfam" id="TIGR03300">
    <property type="entry name" value="assembly_YfgL"/>
    <property type="match status" value="1"/>
</dbReference>
<keyword evidence="7" id="KW-1185">Reference proteome</keyword>
<organism evidence="6 7">
    <name type="scientific">Spiribacter vilamensis</name>
    <dbReference type="NCBI Taxonomy" id="531306"/>
    <lineage>
        <taxon>Bacteria</taxon>
        <taxon>Pseudomonadati</taxon>
        <taxon>Pseudomonadota</taxon>
        <taxon>Gammaproteobacteria</taxon>
        <taxon>Chromatiales</taxon>
        <taxon>Ectothiorhodospiraceae</taxon>
        <taxon>Spiribacter</taxon>
    </lineage>
</organism>
<evidence type="ECO:0000256" key="4">
    <source>
        <dbReference type="HAMAP-Rule" id="MF_00923"/>
    </source>
</evidence>
<dbReference type="HAMAP" id="MF_00923">
    <property type="entry name" value="OM_assembly_BamB"/>
    <property type="match status" value="1"/>
</dbReference>
<evidence type="ECO:0000313" key="7">
    <source>
        <dbReference type="Proteomes" id="UP000292298"/>
    </source>
</evidence>
<dbReference type="Proteomes" id="UP000292298">
    <property type="component" value="Unassembled WGS sequence"/>
</dbReference>